<organism evidence="1 2">
    <name type="scientific">Anabaena azotica FACHB-119</name>
    <dbReference type="NCBI Taxonomy" id="947527"/>
    <lineage>
        <taxon>Bacteria</taxon>
        <taxon>Bacillati</taxon>
        <taxon>Cyanobacteriota</taxon>
        <taxon>Cyanophyceae</taxon>
        <taxon>Nostocales</taxon>
        <taxon>Nostocaceae</taxon>
        <taxon>Anabaena</taxon>
        <taxon>Anabaena azotica</taxon>
    </lineage>
</organism>
<protein>
    <submittedName>
        <fullName evidence="1">Uncharacterized protein</fullName>
    </submittedName>
</protein>
<proteinExistence type="predicted"/>
<name>A0ABR8DGD2_9NOST</name>
<comment type="caution">
    <text evidence="1">The sequence shown here is derived from an EMBL/GenBank/DDBJ whole genome shotgun (WGS) entry which is preliminary data.</text>
</comment>
<sequence>MQTTLTNAEAQKLLIAQNRIHDILMGYKTTLRLLLNSTEVQSLQEANIIETESFLLIEEATVATEKMLTALSDAYEKIVSVIDGET</sequence>
<evidence type="ECO:0000313" key="2">
    <source>
        <dbReference type="Proteomes" id="UP000661112"/>
    </source>
</evidence>
<dbReference type="Proteomes" id="UP000661112">
    <property type="component" value="Unassembled WGS sequence"/>
</dbReference>
<gene>
    <name evidence="1" type="ORF">H6G83_32410</name>
</gene>
<keyword evidence="2" id="KW-1185">Reference proteome</keyword>
<reference evidence="1 2" key="1">
    <citation type="journal article" date="2020" name="ISME J.">
        <title>Comparative genomics reveals insights into cyanobacterial evolution and habitat adaptation.</title>
        <authorList>
            <person name="Chen M.Y."/>
            <person name="Teng W.K."/>
            <person name="Zhao L."/>
            <person name="Hu C.X."/>
            <person name="Zhou Y.K."/>
            <person name="Han B.P."/>
            <person name="Song L.R."/>
            <person name="Shu W.S."/>
        </authorList>
    </citation>
    <scope>NUCLEOTIDE SEQUENCE [LARGE SCALE GENOMIC DNA]</scope>
    <source>
        <strain evidence="1 2">FACHB-119</strain>
    </source>
</reference>
<evidence type="ECO:0000313" key="1">
    <source>
        <dbReference type="EMBL" id="MBD2505252.1"/>
    </source>
</evidence>
<dbReference type="RefSeq" id="WP_190479871.1">
    <property type="nucleotide sequence ID" value="NZ_JACJSG010000075.1"/>
</dbReference>
<dbReference type="EMBL" id="JACJSG010000075">
    <property type="protein sequence ID" value="MBD2505252.1"/>
    <property type="molecule type" value="Genomic_DNA"/>
</dbReference>
<accession>A0ABR8DGD2</accession>